<dbReference type="GeneID" id="109249935"/>
<organism evidence="9 10">
    <name type="scientific">Panthera pardus</name>
    <name type="common">Leopard</name>
    <name type="synonym">Felis pardus</name>
    <dbReference type="NCBI Taxonomy" id="9691"/>
    <lineage>
        <taxon>Eukaryota</taxon>
        <taxon>Metazoa</taxon>
        <taxon>Chordata</taxon>
        <taxon>Craniata</taxon>
        <taxon>Vertebrata</taxon>
        <taxon>Euteleostomi</taxon>
        <taxon>Mammalia</taxon>
        <taxon>Eutheria</taxon>
        <taxon>Laurasiatheria</taxon>
        <taxon>Carnivora</taxon>
        <taxon>Feliformia</taxon>
        <taxon>Felidae</taxon>
        <taxon>Pantherinae</taxon>
        <taxon>Panthera</taxon>
    </lineage>
</organism>
<evidence type="ECO:0000256" key="5">
    <source>
        <dbReference type="ARBA" id="ARBA00038702"/>
    </source>
</evidence>
<feature type="domain" description="A-kinase anchor protein 7-like phosphoesterase" evidence="8">
    <location>
        <begin position="166"/>
        <end position="363"/>
    </location>
</feature>
<protein>
    <submittedName>
        <fullName evidence="10">A-kinase anchoring protein 7 isoform X1</fullName>
    </submittedName>
</protein>
<dbReference type="InterPro" id="IPR052641">
    <property type="entry name" value="AKAP7_isoform_gamma"/>
</dbReference>
<dbReference type="GO" id="GO:0034237">
    <property type="term" value="F:protein kinase A regulatory subunit binding"/>
    <property type="evidence" value="ECO:0007669"/>
    <property type="project" value="TreeGrafter"/>
</dbReference>
<dbReference type="PANTHER" id="PTHR15934:SF6">
    <property type="entry name" value="A-KINASE ANCHOR PROTEIN 7 ISOFORM GAMMA"/>
    <property type="match status" value="1"/>
</dbReference>
<dbReference type="Proteomes" id="UP001165780">
    <property type="component" value="Unplaced"/>
</dbReference>
<dbReference type="KEGG" id="ppad:109249935"/>
<evidence type="ECO:0000256" key="4">
    <source>
        <dbReference type="ARBA" id="ARBA00023242"/>
    </source>
</evidence>
<evidence type="ECO:0000256" key="1">
    <source>
        <dbReference type="ARBA" id="ARBA00004123"/>
    </source>
</evidence>
<evidence type="ECO:0000256" key="2">
    <source>
        <dbReference type="ARBA" id="ARBA00004496"/>
    </source>
</evidence>
<dbReference type="FunFam" id="3.90.1140.10:FF:000004">
    <property type="entry name" value="A-kinase anchoring protein 7 isoform X1"/>
    <property type="match status" value="1"/>
</dbReference>
<gene>
    <name evidence="10" type="primary">AKAP7</name>
</gene>
<dbReference type="InterPro" id="IPR019510">
    <property type="entry name" value="AKAP7-like_phosphoesterase"/>
</dbReference>
<dbReference type="GO" id="GO:0010738">
    <property type="term" value="P:regulation of protein kinase A signaling"/>
    <property type="evidence" value="ECO:0007669"/>
    <property type="project" value="TreeGrafter"/>
</dbReference>
<feature type="compositionally biased region" description="Low complexity" evidence="6">
    <location>
        <begin position="59"/>
        <end position="83"/>
    </location>
</feature>
<dbReference type="InterPro" id="IPR009097">
    <property type="entry name" value="Cyclic_Pdiesterase"/>
</dbReference>
<keyword evidence="9" id="KW-1185">Reference proteome</keyword>
<evidence type="ECO:0000259" key="8">
    <source>
        <dbReference type="Pfam" id="PF10469"/>
    </source>
</evidence>
<comment type="subunit">
    <text evidence="5">Binds cAMP-dependent protein kinase (PKA). Interacts with PRKCA; only the cytoplasmic form is capable of interacting with PRKCA.</text>
</comment>
<evidence type="ECO:0000313" key="9">
    <source>
        <dbReference type="Proteomes" id="UP001165780"/>
    </source>
</evidence>
<feature type="signal peptide" evidence="7">
    <location>
        <begin position="1"/>
        <end position="21"/>
    </location>
</feature>
<proteinExistence type="predicted"/>
<reference evidence="10" key="1">
    <citation type="submission" date="2025-08" db="UniProtKB">
        <authorList>
            <consortium name="RefSeq"/>
        </authorList>
    </citation>
    <scope>IDENTIFICATION</scope>
    <source>
        <tissue evidence="10">Whole blood</tissue>
    </source>
</reference>
<keyword evidence="3" id="KW-0963">Cytoplasm</keyword>
<dbReference type="Pfam" id="PF10469">
    <property type="entry name" value="AKAP7_NLS"/>
    <property type="match status" value="1"/>
</dbReference>
<dbReference type="RefSeq" id="XP_019276161.2">
    <property type="nucleotide sequence ID" value="XM_019420616.2"/>
</dbReference>
<evidence type="ECO:0000256" key="3">
    <source>
        <dbReference type="ARBA" id="ARBA00022490"/>
    </source>
</evidence>
<feature type="chain" id="PRO_5040752933" evidence="7">
    <location>
        <begin position="22"/>
        <end position="455"/>
    </location>
</feature>
<evidence type="ECO:0000256" key="6">
    <source>
        <dbReference type="SAM" id="MobiDB-lite"/>
    </source>
</evidence>
<keyword evidence="7" id="KW-0732">Signal</keyword>
<dbReference type="CTD" id="9465"/>
<dbReference type="GO" id="GO:0005829">
    <property type="term" value="C:cytosol"/>
    <property type="evidence" value="ECO:0007669"/>
    <property type="project" value="TreeGrafter"/>
</dbReference>
<dbReference type="SUPFAM" id="SSF55144">
    <property type="entry name" value="LigT-like"/>
    <property type="match status" value="1"/>
</dbReference>
<dbReference type="Gene3D" id="3.90.1140.10">
    <property type="entry name" value="Cyclic phosphodiesterase"/>
    <property type="match status" value="1"/>
</dbReference>
<feature type="region of interest" description="Disordered" evidence="6">
    <location>
        <begin position="59"/>
        <end position="107"/>
    </location>
</feature>
<evidence type="ECO:0000256" key="7">
    <source>
        <dbReference type="SAM" id="SignalP"/>
    </source>
</evidence>
<dbReference type="GO" id="GO:0005634">
    <property type="term" value="C:nucleus"/>
    <property type="evidence" value="ECO:0007669"/>
    <property type="project" value="UniProtKB-SubCell"/>
</dbReference>
<keyword evidence="4" id="KW-0539">Nucleus</keyword>
<sequence length="455" mass="51119">MRLPRALRLWGLGVSAGLVAAARAPVAPRRRLLQSRPPVPPASPRLRPGLRLRLALGPGPQRRAAAAACPDAPPRRAAAMERPGAGGMESSECENVSKETEAFEEEEFEASAMDSLIDMPFATVDIQDECAITDVPHINLERSKENERISKDQIKKKKKKQKDYQPNYFLSIPITNKEITRGIKILQNAIIQQDKQLAKAMISDGSFHITLLVMQLLNEEEVNSGIGALLELKPFIEEILQGKQLILPFQGIDTFGNQVGFVKLAEGDHINPLLEIAETAKRTFQEKGILAGENRGFKPHLTFMKLSKAPRLRKKGVKKIDPEFYEKFISHRFGEEMVHRIDLCSMLKKKQSNGYYHCESSIVIGELESPSSTVLQRYRKDISSWPSGKKPIGFRDLINEALRRERMGLKSKVKQIKELLLKPETQARIRRELFEGRSVNNSNQGNQVDFGATLT</sequence>
<evidence type="ECO:0000313" key="10">
    <source>
        <dbReference type="RefSeq" id="XP_019276161.2"/>
    </source>
</evidence>
<comment type="subcellular location">
    <subcellularLocation>
        <location evidence="2">Cytoplasm</location>
    </subcellularLocation>
    <subcellularLocation>
        <location evidence="1">Nucleus</location>
    </subcellularLocation>
</comment>
<dbReference type="AlphaFoldDB" id="A0A9V1E8J0"/>
<name>A0A9V1E8J0_PANPR</name>
<dbReference type="PANTHER" id="PTHR15934">
    <property type="entry name" value="RNA 2',3'-CYCLIC PHOSPHODIESTERASE"/>
    <property type="match status" value="1"/>
</dbReference>
<accession>A0A9V1E8J0</accession>